<evidence type="ECO:0000256" key="2">
    <source>
        <dbReference type="SAM" id="Phobius"/>
    </source>
</evidence>
<comment type="caution">
    <text evidence="3">The sequence shown here is derived from an EMBL/GenBank/DDBJ whole genome shotgun (WGS) entry which is preliminary data.</text>
</comment>
<feature type="transmembrane region" description="Helical" evidence="2">
    <location>
        <begin position="1019"/>
        <end position="1034"/>
    </location>
</feature>
<reference evidence="3" key="1">
    <citation type="journal article" date="2020" name="mSystems">
        <title>Genome- and Community-Level Interaction Insights into Carbon Utilization and Element Cycling Functions of Hydrothermarchaeota in Hydrothermal Sediment.</title>
        <authorList>
            <person name="Zhou Z."/>
            <person name="Liu Y."/>
            <person name="Xu W."/>
            <person name="Pan J."/>
            <person name="Luo Z.H."/>
            <person name="Li M."/>
        </authorList>
    </citation>
    <scope>NUCLEOTIDE SEQUENCE [LARGE SCALE GENOMIC DNA]</scope>
    <source>
        <strain evidence="3">SpSt-508</strain>
    </source>
</reference>
<feature type="transmembrane region" description="Helical" evidence="2">
    <location>
        <begin position="2155"/>
        <end position="2177"/>
    </location>
</feature>
<gene>
    <name evidence="3" type="ORF">ENS64_08130</name>
</gene>
<evidence type="ECO:0000313" key="3">
    <source>
        <dbReference type="EMBL" id="HGT39215.1"/>
    </source>
</evidence>
<dbReference type="EMBL" id="DSVQ01000012">
    <property type="protein sequence ID" value="HGT39215.1"/>
    <property type="molecule type" value="Genomic_DNA"/>
</dbReference>
<keyword evidence="2" id="KW-0472">Membrane</keyword>
<name>A0A7C4LKU1_9PLAN</name>
<protein>
    <submittedName>
        <fullName evidence="3">Uncharacterized protein</fullName>
    </submittedName>
</protein>
<proteinExistence type="predicted"/>
<evidence type="ECO:0000256" key="1">
    <source>
        <dbReference type="SAM" id="MobiDB-lite"/>
    </source>
</evidence>
<accession>A0A7C4LKU1</accession>
<organism evidence="3">
    <name type="scientific">Schlesneria paludicola</name>
    <dbReference type="NCBI Taxonomy" id="360056"/>
    <lineage>
        <taxon>Bacteria</taxon>
        <taxon>Pseudomonadati</taxon>
        <taxon>Planctomycetota</taxon>
        <taxon>Planctomycetia</taxon>
        <taxon>Planctomycetales</taxon>
        <taxon>Planctomycetaceae</taxon>
        <taxon>Schlesneria</taxon>
    </lineage>
</organism>
<keyword evidence="2" id="KW-0812">Transmembrane</keyword>
<sequence length="2205" mass="242592">MRCGSPRSWHAPWAAGWLAGFAAAVLLCAGLPAAEFEWSRVRRVDVPAESPELWPPQRPPVVVPRDEFERLLEAAQTPPRDRPSVVLEQAVYEATLLGHTLAAGKLHVTVRRQTPLATWQRMAPWNLALAGLSWTDREAVSGTGPDGTYWLWADRAQGELTGTWSLRGRAVADRTEFELQWPSAVSSVLRVHVPSGSRIQVEHGAARRIDAEGQAAFDTWELQSLDPHVLRFQATRPPRDASSAALVAVRQQLTAEIREDHIRFQARFVPEVWGGEVRELRFSIPATVELYSVGMASDTTLPWTREATPGPRHQVRVELPEAGRGTLRPVLLEGIIGSRASAATALPQLELVNGLFLSGQQMVTVMRPLQIAALRMTGCRQVAPLVSSSDGETLAVEQLVPDARLTLDLRRPTPAMTAQVLSELDLRADVWTQTTHLLWSANSGSVFQVAARLPAAWEVTAVEAFHPAAGSERVIWEKIDESGGTTQVRVEFLQAIQPGQPRLVRMLSRRKPQAGLTHIDSPLPVPLDCAVNDCVVALLAAPRFRATLAGDSAFAVASVDSLAQAWWKTPEWKSVVADPNGSVFLRGHELSRLGSLRLDPEPTPVAATGETEVHFEAATIREDYRLTVLPEGTCERLLVWLSEAAGDVAWTVESPPGLPMLAQRLPAEQLPIWSLPLEGELWELRLAPTEDTVVLSGRRERPRAIPGRAGLLYLPQARPFSGVVALHAPQNLGVHVVARGLTGLPDPRETSSAAVETWRYAGPEAELRWVSRAAPKIGSSAMARMELHTLVSAPDEPFDYHRAVCRLENHAEPLTFRFPSGCEPLAATWDGREISPLTDGVVVVPASRAGGPRELVLSYRTPSRSGFVTCPRTVSTPACDDVVWTGFRWEFSLPPTSHLWAEPTRVRLAEPLRRPSWTERLFGPFGRSAEETVFWPWSATAWAQLVAERSRASTTPPATDAAWSSPAGWQHYVAYAPEPPGDMTFQIWRGGRIQLFAWLAVLLGVVGGGLGLRRKSRGFVVYLLAALLAGAWVVEPPLTECVGGLWTGVLLAQFLPRRWFERTRRPSDGTEPRSGSTASYPRPIWPVATAVLCASAGLAAAQRPPVMPAVDEPVVWVPVDADGRPSQRLSVVYTTEGVLQGLRSAAQNNVRPQPPGWLFSRAVYRLKAGAELPAVVFAAFDIVIVGPELSVSVPLPLQGASLSSCRVDGHPAALTSLPEGKGYQVTIARREMPVSAVGEPAVTRHTIMIELYRPWRLEGREATVAFEIPAVHECRVLLDATSTPHLPRLPLAAGQLVSGDATAVQAIEYGPVREFVGERSIVGGAGRRPLDQCPVDTAELLIAGPNLVQSRTKTVFSPPPGSVQRLTLTLPPQAVLQHLETTPPSSYEVRIDASGSRVAHLEFANGLRQPAVVRCDYVLRKPAQSVEFLWHGLSWTSPDDVACTPRQQILAVAALSDLQVQPHSVEDSGLAPLSLEAARDLLADLLGDVRPKALYQVGSERPIQFRTSTIPQQRRLAQWRQQGILRRDRLAWTVHASIEPPSVPAYSHVLIVDRRLQIESISARERNAERVLRWSETRTVDAKWVTVFLTDPMTETQQLTVVGSMPIGAGESFSLPNVWLENAEFRTGRLEMAADKAWQLEWTSLQKLKRVAKASAISAESGNMVGAEADWPTWEFEQQDFEWRATARLRPYDESFAVRAVHALIHATPDAVELHSRVELPPTDRPAPVTLDVPPPWQVTALPQAPGVRVESKRDGTDGRTLLTLQGSGAGPLTFRWQAKAEWSQFPPRACPLPSVRTTRQREVLAWLAEVAPPPFSPRLQADPAAAPPPWANDWFLELAPMAPAARWLGKLSDQPSSWPMAPVQAPPAKVRVAWLEHRLWRQTAKPDWGATWIRLSQPVSQLTVHAPSQHEITAAIVDGHPGVLLTARDTESRLSAAEGQLFREAVVLWRGMVPTVAPWSGVVEVIWPALPQAQVTYQAVTVFPADDEVFWPFHGWSRSDWIDRLLLRLESLADAGGDDPPPWHAARLRTGYALAAEKLAHRTEALGNSQSPRHVRWQSIVERIDRLSAPAAADRPPASQAVPTLEEVLIDHPRAVYGSLDPQSDHTWFWRIDGWWLRAVLGGSLFLGAMLLLRVIQRSRWRDWLRGHPHRATALLGLLWWLCLTPSIFGLAILAWTGYRVVSRLTAARVVTDSSQHHPATSAL</sequence>
<feature type="transmembrane region" description="Helical" evidence="2">
    <location>
        <begin position="2116"/>
        <end position="2134"/>
    </location>
</feature>
<keyword evidence="2" id="KW-1133">Transmembrane helix</keyword>
<feature type="region of interest" description="Disordered" evidence="1">
    <location>
        <begin position="1740"/>
        <end position="1760"/>
    </location>
</feature>
<feature type="transmembrane region" description="Helical" evidence="2">
    <location>
        <begin position="995"/>
        <end position="1012"/>
    </location>
</feature>